<dbReference type="SUPFAM" id="SSF48726">
    <property type="entry name" value="Immunoglobulin"/>
    <property type="match status" value="1"/>
</dbReference>
<evidence type="ECO:0008006" key="4">
    <source>
        <dbReference type="Google" id="ProtNLM"/>
    </source>
</evidence>
<reference evidence="2 3" key="1">
    <citation type="journal article" date="2017" name="PLoS Biol.">
        <title>The sea cucumber genome provides insights into morphological evolution and visceral regeneration.</title>
        <authorList>
            <person name="Zhang X."/>
            <person name="Sun L."/>
            <person name="Yuan J."/>
            <person name="Sun Y."/>
            <person name="Gao Y."/>
            <person name="Zhang L."/>
            <person name="Li S."/>
            <person name="Dai H."/>
            <person name="Hamel J.F."/>
            <person name="Liu C."/>
            <person name="Yu Y."/>
            <person name="Liu S."/>
            <person name="Lin W."/>
            <person name="Guo K."/>
            <person name="Jin S."/>
            <person name="Xu P."/>
            <person name="Storey K.B."/>
            <person name="Huan P."/>
            <person name="Zhang T."/>
            <person name="Zhou Y."/>
            <person name="Zhang J."/>
            <person name="Lin C."/>
            <person name="Li X."/>
            <person name="Xing L."/>
            <person name="Huo D."/>
            <person name="Sun M."/>
            <person name="Wang L."/>
            <person name="Mercier A."/>
            <person name="Li F."/>
            <person name="Yang H."/>
            <person name="Xiang J."/>
        </authorList>
    </citation>
    <scope>NUCLEOTIDE SEQUENCE [LARGE SCALE GENOMIC DNA]</scope>
    <source>
        <strain evidence="2">Shaxun</strain>
        <tissue evidence="2">Muscle</tissue>
    </source>
</reference>
<keyword evidence="3" id="KW-1185">Reference proteome</keyword>
<gene>
    <name evidence="2" type="ORF">BSL78_22949</name>
</gene>
<keyword evidence="1" id="KW-0812">Transmembrane</keyword>
<evidence type="ECO:0000313" key="2">
    <source>
        <dbReference type="EMBL" id="PIK40201.1"/>
    </source>
</evidence>
<evidence type="ECO:0000313" key="3">
    <source>
        <dbReference type="Proteomes" id="UP000230750"/>
    </source>
</evidence>
<dbReference type="Proteomes" id="UP000230750">
    <property type="component" value="Unassembled WGS sequence"/>
</dbReference>
<feature type="transmembrane region" description="Helical" evidence="1">
    <location>
        <begin position="248"/>
        <end position="269"/>
    </location>
</feature>
<protein>
    <recommendedName>
        <fullName evidence="4">Ig-like domain-containing protein</fullName>
    </recommendedName>
</protein>
<dbReference type="AlphaFoldDB" id="A0A2G8JWN6"/>
<organism evidence="2 3">
    <name type="scientific">Stichopus japonicus</name>
    <name type="common">Sea cucumber</name>
    <dbReference type="NCBI Taxonomy" id="307972"/>
    <lineage>
        <taxon>Eukaryota</taxon>
        <taxon>Metazoa</taxon>
        <taxon>Echinodermata</taxon>
        <taxon>Eleutherozoa</taxon>
        <taxon>Echinozoa</taxon>
        <taxon>Holothuroidea</taxon>
        <taxon>Aspidochirotacea</taxon>
        <taxon>Aspidochirotida</taxon>
        <taxon>Stichopodidae</taxon>
        <taxon>Apostichopus</taxon>
    </lineage>
</organism>
<evidence type="ECO:0000256" key="1">
    <source>
        <dbReference type="SAM" id="Phobius"/>
    </source>
</evidence>
<name>A0A2G8JWN6_STIJA</name>
<accession>A0A2G8JWN6</accession>
<dbReference type="EMBL" id="MRZV01001151">
    <property type="protein sequence ID" value="PIK40201.1"/>
    <property type="molecule type" value="Genomic_DNA"/>
</dbReference>
<dbReference type="InterPro" id="IPR036179">
    <property type="entry name" value="Ig-like_dom_sf"/>
</dbReference>
<sequence>MSTSERCINSAHQDVSTTAVIGQNVTLECGIYENCPYFAWFIYLANTSRIELFQRECKKSYKACHETTYDGRNVLRLTDMDNRVDGYYQCVCVSKPVYAFACERLVVVCQFDVYVAKKLVFRSSNVGPMQTHVINVSEDEYIRVKCPKSSNRHNCSDDSSKRFNATRSHQNCFIECNCSRIGATGVTINVLQRETPINSSGTTAALHYIAPTTSLASYNKEHMTDGKAHNSVSTGIGMSSNDNYIVEVIVLVIVAIGLCLLIVAVSLFVSDLPRLNKYQT</sequence>
<keyword evidence="1" id="KW-1133">Transmembrane helix</keyword>
<keyword evidence="1" id="KW-0472">Membrane</keyword>
<comment type="caution">
    <text evidence="2">The sequence shown here is derived from an EMBL/GenBank/DDBJ whole genome shotgun (WGS) entry which is preliminary data.</text>
</comment>
<proteinExistence type="predicted"/>